<accession>A0A101GYY8</accession>
<dbReference type="EMBL" id="LGGI01000031">
    <property type="protein sequence ID" value="KUK67204.1"/>
    <property type="molecule type" value="Genomic_DNA"/>
</dbReference>
<evidence type="ECO:0000313" key="4">
    <source>
        <dbReference type="Proteomes" id="UP000053469"/>
    </source>
</evidence>
<feature type="transmembrane region" description="Helical" evidence="1">
    <location>
        <begin position="276"/>
        <end position="297"/>
    </location>
</feature>
<reference evidence="4" key="1">
    <citation type="journal article" date="2015" name="MBio">
        <title>Genome-Resolved Metagenomic Analysis Reveals Roles for Candidate Phyla and Other Microbial Community Members in Biogeochemical Transformations in Oil Reservoirs.</title>
        <authorList>
            <person name="Hu P."/>
            <person name="Tom L."/>
            <person name="Singh A."/>
            <person name="Thomas B.C."/>
            <person name="Baker B.J."/>
            <person name="Piceno Y.M."/>
            <person name="Andersen G.L."/>
            <person name="Banfield J.F."/>
        </authorList>
    </citation>
    <scope>NUCLEOTIDE SEQUENCE [LARGE SCALE GENOMIC DNA]</scope>
</reference>
<keyword evidence="1" id="KW-0472">Membrane</keyword>
<protein>
    <recommendedName>
        <fullName evidence="2">DUF4349 domain-containing protein</fullName>
    </recommendedName>
</protein>
<gene>
    <name evidence="3" type="ORF">XD87_0271</name>
</gene>
<sequence>MQKEIFKGPLLALTTLFGFVLLLGIGAVALGYTSYSATEEKGYSGLDFAMQENAYLAPMGTGGTEQTFEYRGSDLDTATDFGLEDRSLIKTGNISLAVEDIDATLDQIDSIESKYDAMKISLNDYGKGINRGVSVTIKVVEEQFEELYADLKEIEGEHESSSITISDVTETVTDLEARLRNYRSVESQYLSILESAEDVEDTLAVYKELNQVRLDIERIETQLKNLENQTEYSYIYIQISQSSVGAELEDEDWKPVGVFKEAARALINFAKSIGNLLIWVVVFSPVVAIIVVPIVLLKKKAKK</sequence>
<dbReference type="Proteomes" id="UP000053469">
    <property type="component" value="Unassembled WGS sequence"/>
</dbReference>
<comment type="caution">
    <text evidence="3">The sequence shown here is derived from an EMBL/GenBank/DDBJ whole genome shotgun (WGS) entry which is preliminary data.</text>
</comment>
<evidence type="ECO:0000256" key="1">
    <source>
        <dbReference type="SAM" id="Phobius"/>
    </source>
</evidence>
<dbReference type="Pfam" id="PF14257">
    <property type="entry name" value="DUF4349"/>
    <property type="match status" value="1"/>
</dbReference>
<dbReference type="AlphaFoldDB" id="A0A101GYY8"/>
<keyword evidence="1" id="KW-1133">Transmembrane helix</keyword>
<feature type="domain" description="DUF4349" evidence="2">
    <location>
        <begin position="86"/>
        <end position="296"/>
    </location>
</feature>
<dbReference type="InterPro" id="IPR025645">
    <property type="entry name" value="DUF4349"/>
</dbReference>
<proteinExistence type="predicted"/>
<name>A0A101GYY8_9BACT</name>
<keyword evidence="1" id="KW-0812">Transmembrane</keyword>
<organism evidence="3 4">
    <name type="scientific">candidate division WS6 bacterium 36_33</name>
    <dbReference type="NCBI Taxonomy" id="1641388"/>
    <lineage>
        <taxon>Bacteria</taxon>
        <taxon>Candidatus Dojkabacteria</taxon>
    </lineage>
</organism>
<evidence type="ECO:0000259" key="2">
    <source>
        <dbReference type="Pfam" id="PF14257"/>
    </source>
</evidence>
<evidence type="ECO:0000313" key="3">
    <source>
        <dbReference type="EMBL" id="KUK67204.1"/>
    </source>
</evidence>